<dbReference type="Gene3D" id="3.80.10.10">
    <property type="entry name" value="Ribonuclease Inhibitor"/>
    <property type="match status" value="1"/>
</dbReference>
<accession>A0A2P6TES3</accession>
<keyword evidence="3" id="KW-1185">Reference proteome</keyword>
<comment type="subcellular location">
    <subcellularLocation>
        <location evidence="1">Cytoplasm</location>
        <location evidence="1">Cytoskeleton</location>
        <location evidence="1">Cilium axoneme</location>
    </subcellularLocation>
</comment>
<dbReference type="Proteomes" id="UP000239899">
    <property type="component" value="Unassembled WGS sequence"/>
</dbReference>
<evidence type="ECO:0000256" key="1">
    <source>
        <dbReference type="ARBA" id="ARBA00004430"/>
    </source>
</evidence>
<evidence type="ECO:0000313" key="3">
    <source>
        <dbReference type="Proteomes" id="UP000239899"/>
    </source>
</evidence>
<reference evidence="2 3" key="1">
    <citation type="journal article" date="2018" name="Plant J.">
        <title>Genome sequences of Chlorella sorokiniana UTEX 1602 and Micractinium conductrix SAG 241.80: implications to maltose excretion by a green alga.</title>
        <authorList>
            <person name="Arriola M.B."/>
            <person name="Velmurugan N."/>
            <person name="Zhang Y."/>
            <person name="Plunkett M.H."/>
            <person name="Hondzo H."/>
            <person name="Barney B.M."/>
        </authorList>
    </citation>
    <scope>NUCLEOTIDE SEQUENCE [LARGE SCALE GENOMIC DNA]</scope>
    <source>
        <strain evidence="3">UTEX 1602</strain>
    </source>
</reference>
<evidence type="ECO:0000313" key="2">
    <source>
        <dbReference type="EMBL" id="PRW21137.1"/>
    </source>
</evidence>
<dbReference type="GO" id="GO:0005930">
    <property type="term" value="C:axoneme"/>
    <property type="evidence" value="ECO:0007669"/>
    <property type="project" value="UniProtKB-SubCell"/>
</dbReference>
<sequence length="277" mass="29305">MPALDSAADWLAEHGHHIRKLCIAASAWEAGGDAHEAVAYALEAVGAARQLKSSSDSMGTLSVLRSLELSGASISLQPGARLPPSITRLAVCLSNSPEVLEQIAQLPQLRRLQLRDCYFPSDDLSRLSSLAGSLTRLDAARANLAADGLAALTRLQHLNCFAEEHGAMQAIEAALPHLTGLTCLELTGGDWCRWLLPASVDSLPQLELCLLDHFDPAHWGDGLEPPLPGGPWLASLRWLAASVSALVLGGAGLQEAAALEHLDIEALTGAGRRQMTC</sequence>
<dbReference type="InterPro" id="IPR032675">
    <property type="entry name" value="LRR_dom_sf"/>
</dbReference>
<name>A0A2P6TES3_CHLSO</name>
<proteinExistence type="predicted"/>
<dbReference type="EMBL" id="LHPG02000020">
    <property type="protein sequence ID" value="PRW21137.1"/>
    <property type="molecule type" value="Genomic_DNA"/>
</dbReference>
<protein>
    <submittedName>
        <fullName evidence="2">TMV resistance N-like</fullName>
    </submittedName>
</protein>
<comment type="caution">
    <text evidence="2">The sequence shown here is derived from an EMBL/GenBank/DDBJ whole genome shotgun (WGS) entry which is preliminary data.</text>
</comment>
<dbReference type="SUPFAM" id="SSF52047">
    <property type="entry name" value="RNI-like"/>
    <property type="match status" value="1"/>
</dbReference>
<gene>
    <name evidence="2" type="ORF">C2E21_8472</name>
</gene>
<organism evidence="2 3">
    <name type="scientific">Chlorella sorokiniana</name>
    <name type="common">Freshwater green alga</name>
    <dbReference type="NCBI Taxonomy" id="3076"/>
    <lineage>
        <taxon>Eukaryota</taxon>
        <taxon>Viridiplantae</taxon>
        <taxon>Chlorophyta</taxon>
        <taxon>core chlorophytes</taxon>
        <taxon>Trebouxiophyceae</taxon>
        <taxon>Chlorellales</taxon>
        <taxon>Chlorellaceae</taxon>
        <taxon>Chlorella clade</taxon>
        <taxon>Chlorella</taxon>
    </lineage>
</organism>
<dbReference type="AlphaFoldDB" id="A0A2P6TES3"/>